<dbReference type="AlphaFoldDB" id="A0A0C2WJ37"/>
<protein>
    <submittedName>
        <fullName evidence="1">Uncharacterized protein</fullName>
    </submittedName>
</protein>
<dbReference type="InParanoid" id="A0A0C2WJ37"/>
<name>A0A0C2WJ37_AMAMK</name>
<evidence type="ECO:0000313" key="2">
    <source>
        <dbReference type="Proteomes" id="UP000054549"/>
    </source>
</evidence>
<gene>
    <name evidence="1" type="ORF">M378DRAFT_166798</name>
</gene>
<reference evidence="1 2" key="1">
    <citation type="submission" date="2014-04" db="EMBL/GenBank/DDBJ databases">
        <title>Evolutionary Origins and Diversification of the Mycorrhizal Mutualists.</title>
        <authorList>
            <consortium name="DOE Joint Genome Institute"/>
            <consortium name="Mycorrhizal Genomics Consortium"/>
            <person name="Kohler A."/>
            <person name="Kuo A."/>
            <person name="Nagy L.G."/>
            <person name="Floudas D."/>
            <person name="Copeland A."/>
            <person name="Barry K.W."/>
            <person name="Cichocki N."/>
            <person name="Veneault-Fourrey C."/>
            <person name="LaButti K."/>
            <person name="Lindquist E.A."/>
            <person name="Lipzen A."/>
            <person name="Lundell T."/>
            <person name="Morin E."/>
            <person name="Murat C."/>
            <person name="Riley R."/>
            <person name="Ohm R."/>
            <person name="Sun H."/>
            <person name="Tunlid A."/>
            <person name="Henrissat B."/>
            <person name="Grigoriev I.V."/>
            <person name="Hibbett D.S."/>
            <person name="Martin F."/>
        </authorList>
    </citation>
    <scope>NUCLEOTIDE SEQUENCE [LARGE SCALE GENOMIC DNA]</scope>
    <source>
        <strain evidence="1 2">Koide BX008</strain>
    </source>
</reference>
<accession>A0A0C2WJ37</accession>
<dbReference type="Proteomes" id="UP000054549">
    <property type="component" value="Unassembled WGS sequence"/>
</dbReference>
<proteinExistence type="predicted"/>
<sequence>MASVCPTIAPASVTSWCPAAVWASPCGSSYEPDANGVIAGLHWNAQYTVL</sequence>
<organism evidence="1 2">
    <name type="scientific">Amanita muscaria (strain Koide BX008)</name>
    <dbReference type="NCBI Taxonomy" id="946122"/>
    <lineage>
        <taxon>Eukaryota</taxon>
        <taxon>Fungi</taxon>
        <taxon>Dikarya</taxon>
        <taxon>Basidiomycota</taxon>
        <taxon>Agaricomycotina</taxon>
        <taxon>Agaricomycetes</taxon>
        <taxon>Agaricomycetidae</taxon>
        <taxon>Agaricales</taxon>
        <taxon>Pluteineae</taxon>
        <taxon>Amanitaceae</taxon>
        <taxon>Amanita</taxon>
    </lineage>
</organism>
<keyword evidence="2" id="KW-1185">Reference proteome</keyword>
<dbReference type="HOGENOM" id="CLU_3124662_0_0_1"/>
<dbReference type="EMBL" id="KN818283">
    <property type="protein sequence ID" value="KIL61517.1"/>
    <property type="molecule type" value="Genomic_DNA"/>
</dbReference>
<evidence type="ECO:0000313" key="1">
    <source>
        <dbReference type="EMBL" id="KIL61517.1"/>
    </source>
</evidence>